<sequence>MMTKKLKKLDTKLLPNTNDDQYIDIDEPSDGRSGGQCILPLLLDISHLCVLASDESIERVQCIASGGCKTTWAQPHDKSCILKHAAQCGYVALLEQGRYTIAALEYLAREAPDIATEARKKLGVPSMAVMKHAWNDSDDVRMPMQGPPIKWSETEPYLGSQKAPGASVFVVEGRKKLEEDANKALVDFIIGCGLSPQILRSPLFKEYSRTLNSFYQPPSKSKFEYRLVPQWAAAIRVGVLEHLKQLKNLVITFDGGKLLKKKFYSVHVTTVDRKSYCLELDDSTGLSMTADYIFELLNKNATKDIGGLTYFQEHMGITHGLQSIGETSECELENLGQILMPFACAIQCLEAKDTTPADVYMYWLAVIAQLNDIFTQDAERPELVWRITNICFSQIIESETTSNVYILAFFLDPDNHAAPILSNPNPLHIPSTIIARNEDGAIHIKPKSDWICEIGISLLQHLQNEYGGEYHPDWTICEVKAAMEKINPYLAQYMPKEAITSFKSQFDAYVAGEAPFNHQCQKNDTLWMFWQQYLDAGQEDAQAVAMKICSVIPISMVDKWAMSIIKWVNNFCKGWQEVVTVSNHLTVQNWTRINHQRARVTPAEETEQKESDGDDSGEGSEPVSERGGCKEMLEMLDHLRDLGDSEHPIPGPNMPGKGGHGFVLDPNFASSQYLDILADTPQVVLVEDDDNDREVRHTSVLHDANAAAYSIQDDEWTQW</sequence>
<dbReference type="InterPro" id="IPR012337">
    <property type="entry name" value="RNaseH-like_sf"/>
</dbReference>
<keyword evidence="3" id="KW-1185">Reference proteome</keyword>
<dbReference type="OrthoDB" id="3236755at2759"/>
<accession>A0A9P6BXU0</accession>
<evidence type="ECO:0000313" key="3">
    <source>
        <dbReference type="Proteomes" id="UP000807342"/>
    </source>
</evidence>
<evidence type="ECO:0000256" key="1">
    <source>
        <dbReference type="SAM" id="MobiDB-lite"/>
    </source>
</evidence>
<dbReference type="AlphaFoldDB" id="A0A9P6BXU0"/>
<gene>
    <name evidence="2" type="ORF">P691DRAFT_849910</name>
</gene>
<proteinExistence type="predicted"/>
<dbReference type="EMBL" id="MU151721">
    <property type="protein sequence ID" value="KAF9442029.1"/>
    <property type="molecule type" value="Genomic_DNA"/>
</dbReference>
<comment type="caution">
    <text evidence="2">The sequence shown here is derived from an EMBL/GenBank/DDBJ whole genome shotgun (WGS) entry which is preliminary data.</text>
</comment>
<evidence type="ECO:0000313" key="2">
    <source>
        <dbReference type="EMBL" id="KAF9442029.1"/>
    </source>
</evidence>
<name>A0A9P6BXU0_9AGAR</name>
<dbReference type="SUPFAM" id="SSF53098">
    <property type="entry name" value="Ribonuclease H-like"/>
    <property type="match status" value="1"/>
</dbReference>
<feature type="region of interest" description="Disordered" evidence="1">
    <location>
        <begin position="597"/>
        <end position="627"/>
    </location>
</feature>
<organism evidence="2 3">
    <name type="scientific">Macrolepiota fuliginosa MF-IS2</name>
    <dbReference type="NCBI Taxonomy" id="1400762"/>
    <lineage>
        <taxon>Eukaryota</taxon>
        <taxon>Fungi</taxon>
        <taxon>Dikarya</taxon>
        <taxon>Basidiomycota</taxon>
        <taxon>Agaricomycotina</taxon>
        <taxon>Agaricomycetes</taxon>
        <taxon>Agaricomycetidae</taxon>
        <taxon>Agaricales</taxon>
        <taxon>Agaricineae</taxon>
        <taxon>Agaricaceae</taxon>
        <taxon>Macrolepiota</taxon>
    </lineage>
</organism>
<protein>
    <submittedName>
        <fullName evidence="2">Uncharacterized protein</fullName>
    </submittedName>
</protein>
<reference evidence="2" key="1">
    <citation type="submission" date="2020-11" db="EMBL/GenBank/DDBJ databases">
        <authorList>
            <consortium name="DOE Joint Genome Institute"/>
            <person name="Ahrendt S."/>
            <person name="Riley R."/>
            <person name="Andreopoulos W."/>
            <person name="Labutti K."/>
            <person name="Pangilinan J."/>
            <person name="Ruiz-Duenas F.J."/>
            <person name="Barrasa J.M."/>
            <person name="Sanchez-Garcia M."/>
            <person name="Camarero S."/>
            <person name="Miyauchi S."/>
            <person name="Serrano A."/>
            <person name="Linde D."/>
            <person name="Babiker R."/>
            <person name="Drula E."/>
            <person name="Ayuso-Fernandez I."/>
            <person name="Pacheco R."/>
            <person name="Padilla G."/>
            <person name="Ferreira P."/>
            <person name="Barriuso J."/>
            <person name="Kellner H."/>
            <person name="Castanera R."/>
            <person name="Alfaro M."/>
            <person name="Ramirez L."/>
            <person name="Pisabarro A.G."/>
            <person name="Kuo A."/>
            <person name="Tritt A."/>
            <person name="Lipzen A."/>
            <person name="He G."/>
            <person name="Yan M."/>
            <person name="Ng V."/>
            <person name="Cullen D."/>
            <person name="Martin F."/>
            <person name="Rosso M.-N."/>
            <person name="Henrissat B."/>
            <person name="Hibbett D."/>
            <person name="Martinez A.T."/>
            <person name="Grigoriev I.V."/>
        </authorList>
    </citation>
    <scope>NUCLEOTIDE SEQUENCE</scope>
    <source>
        <strain evidence="2">MF-IS2</strain>
    </source>
</reference>
<dbReference type="Proteomes" id="UP000807342">
    <property type="component" value="Unassembled WGS sequence"/>
</dbReference>